<proteinExistence type="predicted"/>
<dbReference type="AlphaFoldDB" id="A0AAV3YGN7"/>
<evidence type="ECO:0000313" key="2">
    <source>
        <dbReference type="Proteomes" id="UP000735302"/>
    </source>
</evidence>
<keyword evidence="2" id="KW-1185">Reference proteome</keyword>
<gene>
    <name evidence="1" type="ORF">PoB_001297100</name>
</gene>
<dbReference type="Proteomes" id="UP000735302">
    <property type="component" value="Unassembled WGS sequence"/>
</dbReference>
<organism evidence="1 2">
    <name type="scientific">Plakobranchus ocellatus</name>
    <dbReference type="NCBI Taxonomy" id="259542"/>
    <lineage>
        <taxon>Eukaryota</taxon>
        <taxon>Metazoa</taxon>
        <taxon>Spiralia</taxon>
        <taxon>Lophotrochozoa</taxon>
        <taxon>Mollusca</taxon>
        <taxon>Gastropoda</taxon>
        <taxon>Heterobranchia</taxon>
        <taxon>Euthyneura</taxon>
        <taxon>Panpulmonata</taxon>
        <taxon>Sacoglossa</taxon>
        <taxon>Placobranchoidea</taxon>
        <taxon>Plakobranchidae</taxon>
        <taxon>Plakobranchus</taxon>
    </lineage>
</organism>
<comment type="caution">
    <text evidence="1">The sequence shown here is derived from an EMBL/GenBank/DDBJ whole genome shotgun (WGS) entry which is preliminary data.</text>
</comment>
<protein>
    <submittedName>
        <fullName evidence="1">Uncharacterized protein</fullName>
    </submittedName>
</protein>
<evidence type="ECO:0000313" key="1">
    <source>
        <dbReference type="EMBL" id="GFN86465.1"/>
    </source>
</evidence>
<reference evidence="1 2" key="1">
    <citation type="journal article" date="2021" name="Elife">
        <title>Chloroplast acquisition without the gene transfer in kleptoplastic sea slugs, Plakobranchus ocellatus.</title>
        <authorList>
            <person name="Maeda T."/>
            <person name="Takahashi S."/>
            <person name="Yoshida T."/>
            <person name="Shimamura S."/>
            <person name="Takaki Y."/>
            <person name="Nagai Y."/>
            <person name="Toyoda A."/>
            <person name="Suzuki Y."/>
            <person name="Arimoto A."/>
            <person name="Ishii H."/>
            <person name="Satoh N."/>
            <person name="Nishiyama T."/>
            <person name="Hasebe M."/>
            <person name="Maruyama T."/>
            <person name="Minagawa J."/>
            <person name="Obokata J."/>
            <person name="Shigenobu S."/>
        </authorList>
    </citation>
    <scope>NUCLEOTIDE SEQUENCE [LARGE SCALE GENOMIC DNA]</scope>
</reference>
<dbReference type="EMBL" id="BLXT01001518">
    <property type="protein sequence ID" value="GFN86465.1"/>
    <property type="molecule type" value="Genomic_DNA"/>
</dbReference>
<accession>A0AAV3YGN7</accession>
<name>A0AAV3YGN7_9GAST</name>
<sequence length="104" mass="11915">MSMNNKISLASELGIFAIDGAPGFYLLVHLIKPILLFHRCVSEVAYVLSQQSVHMKLADGLLKRILDITYETLQDMGASRDDLERVQQKRNYIRNCYFQAISCY</sequence>